<evidence type="ECO:0000256" key="9">
    <source>
        <dbReference type="SAM" id="Phobius"/>
    </source>
</evidence>
<feature type="transmembrane region" description="Helical" evidence="9">
    <location>
        <begin position="48"/>
        <end position="67"/>
    </location>
</feature>
<dbReference type="GO" id="GO:0009134">
    <property type="term" value="P:nucleoside diphosphate catabolic process"/>
    <property type="evidence" value="ECO:0007669"/>
    <property type="project" value="TreeGrafter"/>
</dbReference>
<keyword evidence="9" id="KW-1133">Transmembrane helix</keyword>
<dbReference type="InterPro" id="IPR013083">
    <property type="entry name" value="Znf_RING/FYVE/PHD"/>
</dbReference>
<dbReference type="EMBL" id="RDQH01000339">
    <property type="protein sequence ID" value="RXH79558.1"/>
    <property type="molecule type" value="Genomic_DNA"/>
</dbReference>
<feature type="region of interest" description="Disordered" evidence="8">
    <location>
        <begin position="863"/>
        <end position="882"/>
    </location>
</feature>
<proteinExistence type="inferred from homology"/>
<gene>
    <name evidence="11" type="ORF">DVH24_040705</name>
</gene>
<dbReference type="GO" id="GO:0005524">
    <property type="term" value="F:ATP binding"/>
    <property type="evidence" value="ECO:0007669"/>
    <property type="project" value="UniProtKB-KW"/>
</dbReference>
<dbReference type="SUPFAM" id="SSF57850">
    <property type="entry name" value="RING/U-box"/>
    <property type="match status" value="1"/>
</dbReference>
<dbReference type="FunFam" id="3.30.40.10:FF:000146">
    <property type="entry name" value="RING/FYVE/PHD zinc finger protein"/>
    <property type="match status" value="1"/>
</dbReference>
<evidence type="ECO:0000256" key="1">
    <source>
        <dbReference type="ARBA" id="ARBA00009283"/>
    </source>
</evidence>
<evidence type="ECO:0000256" key="8">
    <source>
        <dbReference type="SAM" id="MobiDB-lite"/>
    </source>
</evidence>
<dbReference type="Gene3D" id="3.30.40.10">
    <property type="entry name" value="Zinc/RING finger domain, C3HC4 (zinc finger)"/>
    <property type="match status" value="1"/>
</dbReference>
<dbReference type="InterPro" id="IPR022143">
    <property type="entry name" value="DUF3675"/>
</dbReference>
<name>A0A498I749_MALDO</name>
<dbReference type="GO" id="GO:0016020">
    <property type="term" value="C:membrane"/>
    <property type="evidence" value="ECO:0007669"/>
    <property type="project" value="TreeGrafter"/>
</dbReference>
<dbReference type="InterPro" id="IPR000407">
    <property type="entry name" value="GDA1_CD39_NTPase"/>
</dbReference>
<dbReference type="CDD" id="cd16495">
    <property type="entry name" value="RING_CH-C4HC3_MARCH"/>
    <property type="match status" value="1"/>
</dbReference>
<dbReference type="AlphaFoldDB" id="A0A498I749"/>
<feature type="active site" description="Proton acceptor" evidence="6">
    <location>
        <position position="206"/>
    </location>
</feature>
<comment type="caution">
    <text evidence="11">The sequence shown here is derived from an EMBL/GenBank/DDBJ whole genome shotgun (WGS) entry which is preliminary data.</text>
</comment>
<comment type="similarity">
    <text evidence="1">Belongs to the GDA1/CD39 NTPase family.</text>
</comment>
<evidence type="ECO:0000256" key="5">
    <source>
        <dbReference type="ARBA" id="ARBA00022833"/>
    </source>
</evidence>
<dbReference type="CDD" id="cd24042">
    <property type="entry name" value="ASKHA_NBD_AtAPY3-like"/>
    <property type="match status" value="1"/>
</dbReference>
<dbReference type="Proteomes" id="UP000290289">
    <property type="component" value="Chromosome 13"/>
</dbReference>
<dbReference type="Gene3D" id="3.30.420.150">
    <property type="entry name" value="Exopolyphosphatase. Domain 2"/>
    <property type="match status" value="1"/>
</dbReference>
<dbReference type="InterPro" id="IPR011016">
    <property type="entry name" value="Znf_RING-CH"/>
</dbReference>
<feature type="compositionally biased region" description="Low complexity" evidence="8">
    <location>
        <begin position="632"/>
        <end position="642"/>
    </location>
</feature>
<keyword evidence="4" id="KW-0378">Hydrolase</keyword>
<feature type="domain" description="RING-CH-type" evidence="10">
    <location>
        <begin position="649"/>
        <end position="709"/>
    </location>
</feature>
<evidence type="ECO:0000256" key="7">
    <source>
        <dbReference type="PIRSR" id="PIRSR600407-2"/>
    </source>
</evidence>
<evidence type="ECO:0000256" key="3">
    <source>
        <dbReference type="ARBA" id="ARBA00022771"/>
    </source>
</evidence>
<dbReference type="PROSITE" id="PS51292">
    <property type="entry name" value="ZF_RING_CH"/>
    <property type="match status" value="1"/>
</dbReference>
<evidence type="ECO:0000256" key="4">
    <source>
        <dbReference type="ARBA" id="ARBA00022801"/>
    </source>
</evidence>
<dbReference type="GO" id="GO:0017110">
    <property type="term" value="F:nucleoside diphosphate phosphatase activity"/>
    <property type="evidence" value="ECO:0007669"/>
    <property type="project" value="TreeGrafter"/>
</dbReference>
<keyword evidence="3" id="KW-0863">Zinc-finger</keyword>
<feature type="transmembrane region" description="Helical" evidence="9">
    <location>
        <begin position="770"/>
        <end position="788"/>
    </location>
</feature>
<sequence length="882" mass="96401">MRRLNTRKGKPADDDDDSNMDPVKLQIRPITRSNLFSRSPKHNPRSSLLIIASVAIALALTVCYFLVSARNSRNFGTKRYGIVIDGGSTGSRIHVFGYGVDGGNGALFDFGKDGLASMRVNPGLSAYAEDPESAGGSLRELVEFGKGRVPKEHWAETEIRLMATAGLRLLDLGVQNRILNSCRKVLRSSGFKFRDEWASVIAGSDEGLYAWVVANHALGTLGGDPTQTTGIIELGGASAQVTFVSSESVPPEFSRAIKFGNVTYNLYSHSFLHFGQNVAYDSLKEAIVSGDFDSAAKSLQERMSIDPCTPKGYSYKMQSLELPPRSWVGKNRHLSALQSRGNFSECRSAAKIMLQKGKEKCSYQHCDIGSTFIPKLRGKFLATENFFYTSKFLLITAFTINFSVKQFFGLSPKGLLSNLMMAGQQFCGEDWSKIKKRYPTVDEEALLHYCFSSAYAVALLHDSLGIALDDERIGFANQVGSIPLDWALGAFILQSTSDLDVGHSDWLTAIIDDGSPTLLSVIFIFSILMFTVWSLSKWRKPQLKTIYDLEKGRLGFLPKATLSRSPTRNEIVQCGYPSAQNLEVCFSVQSAMSDHLVLYVDRLLRPMAAQPPSEPAEAGSVPETAGPEPERGAAGPSSSSSSEEADEEEPLIQTAECRICQDEDSISNLESPCACCGSLKYAHRKCVQYWCNEKGDITCEICHQPYQPGYTAPPRPPSDETTIEIGGGWTLSGTPLSLDDPRILSIAEAERQFMDTEYDDYSSSSSGAPFFRSAALILMALLILRHALRASVSDSDSGDDSDTSAIFSLFLLRAAGFLLPCYIMAWAISILQRRQQRQEAAAMAAAQVAFVLQSGQHRGLQFAVAPGPSGTPHPETAHQETA</sequence>
<keyword evidence="7" id="KW-0547">Nucleotide-binding</keyword>
<dbReference type="Pfam" id="PF01150">
    <property type="entry name" value="GDA1_CD39"/>
    <property type="match status" value="1"/>
</dbReference>
<keyword evidence="7" id="KW-0067">ATP-binding</keyword>
<feature type="transmembrane region" description="Helical" evidence="9">
    <location>
        <begin position="808"/>
        <end position="828"/>
    </location>
</feature>
<dbReference type="STRING" id="3750.A0A498I749"/>
<evidence type="ECO:0000256" key="2">
    <source>
        <dbReference type="ARBA" id="ARBA00022723"/>
    </source>
</evidence>
<keyword evidence="12" id="KW-1185">Reference proteome</keyword>
<reference evidence="11 12" key="1">
    <citation type="submission" date="2018-10" db="EMBL/GenBank/DDBJ databases">
        <title>A high-quality apple genome assembly.</title>
        <authorList>
            <person name="Hu J."/>
        </authorList>
    </citation>
    <scope>NUCLEOTIDE SEQUENCE [LARGE SCALE GENOMIC DNA]</scope>
    <source>
        <strain evidence="12">cv. HFTH1</strain>
        <tissue evidence="11">Young leaf</tissue>
    </source>
</reference>
<keyword evidence="2" id="KW-0479">Metal-binding</keyword>
<feature type="transmembrane region" description="Helical" evidence="9">
    <location>
        <begin position="517"/>
        <end position="535"/>
    </location>
</feature>
<keyword evidence="9" id="KW-0812">Transmembrane</keyword>
<dbReference type="GO" id="GO:0008270">
    <property type="term" value="F:zinc ion binding"/>
    <property type="evidence" value="ECO:0007669"/>
    <property type="project" value="UniProtKB-KW"/>
</dbReference>
<feature type="region of interest" description="Disordered" evidence="8">
    <location>
        <begin position="1"/>
        <end position="23"/>
    </location>
</feature>
<feature type="region of interest" description="Disordered" evidence="8">
    <location>
        <begin position="609"/>
        <end position="648"/>
    </location>
</feature>
<accession>A0A498I749</accession>
<keyword evidence="5" id="KW-0862">Zinc</keyword>
<evidence type="ECO:0000256" key="6">
    <source>
        <dbReference type="PIRSR" id="PIRSR600407-1"/>
    </source>
</evidence>
<evidence type="ECO:0000259" key="10">
    <source>
        <dbReference type="PROSITE" id="PS51292"/>
    </source>
</evidence>
<feature type="binding site" evidence="7">
    <location>
        <begin position="236"/>
        <end position="240"/>
    </location>
    <ligand>
        <name>ATP</name>
        <dbReference type="ChEBI" id="CHEBI:30616"/>
    </ligand>
</feature>
<evidence type="ECO:0000313" key="11">
    <source>
        <dbReference type="EMBL" id="RXH79558.1"/>
    </source>
</evidence>
<dbReference type="Pfam" id="PF12428">
    <property type="entry name" value="DUF3675"/>
    <property type="match status" value="1"/>
</dbReference>
<keyword evidence="9" id="KW-0472">Membrane</keyword>
<protein>
    <recommendedName>
        <fullName evidence="10">RING-CH-type domain-containing protein</fullName>
    </recommendedName>
</protein>
<dbReference type="Gene3D" id="3.30.420.40">
    <property type="match status" value="1"/>
</dbReference>
<dbReference type="PANTHER" id="PTHR11782:SF3">
    <property type="entry name" value="APYRASE 6-RELATED"/>
    <property type="match status" value="1"/>
</dbReference>
<dbReference type="SMART" id="SM00744">
    <property type="entry name" value="RINGv"/>
    <property type="match status" value="1"/>
</dbReference>
<dbReference type="PANTHER" id="PTHR11782">
    <property type="entry name" value="ADENOSINE/GUANOSINE DIPHOSPHATASE"/>
    <property type="match status" value="1"/>
</dbReference>
<dbReference type="Pfam" id="PF12906">
    <property type="entry name" value="RINGv"/>
    <property type="match status" value="1"/>
</dbReference>
<organism evidence="11 12">
    <name type="scientific">Malus domestica</name>
    <name type="common">Apple</name>
    <name type="synonym">Pyrus malus</name>
    <dbReference type="NCBI Taxonomy" id="3750"/>
    <lineage>
        <taxon>Eukaryota</taxon>
        <taxon>Viridiplantae</taxon>
        <taxon>Streptophyta</taxon>
        <taxon>Embryophyta</taxon>
        <taxon>Tracheophyta</taxon>
        <taxon>Spermatophyta</taxon>
        <taxon>Magnoliopsida</taxon>
        <taxon>eudicotyledons</taxon>
        <taxon>Gunneridae</taxon>
        <taxon>Pentapetalae</taxon>
        <taxon>rosids</taxon>
        <taxon>fabids</taxon>
        <taxon>Rosales</taxon>
        <taxon>Rosaceae</taxon>
        <taxon>Amygdaloideae</taxon>
        <taxon>Maleae</taxon>
        <taxon>Malus</taxon>
    </lineage>
</organism>
<evidence type="ECO:0000313" key="12">
    <source>
        <dbReference type="Proteomes" id="UP000290289"/>
    </source>
</evidence>